<gene>
    <name evidence="1" type="ORF">CEXT_17111</name>
</gene>
<comment type="caution">
    <text evidence="1">The sequence shown here is derived from an EMBL/GenBank/DDBJ whole genome shotgun (WGS) entry which is preliminary data.</text>
</comment>
<dbReference type="Proteomes" id="UP001054945">
    <property type="component" value="Unassembled WGS sequence"/>
</dbReference>
<organism evidence="1 2">
    <name type="scientific">Caerostris extrusa</name>
    <name type="common">Bark spider</name>
    <name type="synonym">Caerostris bankana</name>
    <dbReference type="NCBI Taxonomy" id="172846"/>
    <lineage>
        <taxon>Eukaryota</taxon>
        <taxon>Metazoa</taxon>
        <taxon>Ecdysozoa</taxon>
        <taxon>Arthropoda</taxon>
        <taxon>Chelicerata</taxon>
        <taxon>Arachnida</taxon>
        <taxon>Araneae</taxon>
        <taxon>Araneomorphae</taxon>
        <taxon>Entelegynae</taxon>
        <taxon>Araneoidea</taxon>
        <taxon>Araneidae</taxon>
        <taxon>Caerostris</taxon>
    </lineage>
</organism>
<evidence type="ECO:0000313" key="1">
    <source>
        <dbReference type="EMBL" id="GIY26937.1"/>
    </source>
</evidence>
<evidence type="ECO:0000313" key="2">
    <source>
        <dbReference type="Proteomes" id="UP001054945"/>
    </source>
</evidence>
<dbReference type="AlphaFoldDB" id="A0AAV4S3E4"/>
<accession>A0AAV4S3E4</accession>
<sequence length="74" mass="8223">MILLELKKHLQKLQSDRNAVCAICCPDLEALPALCHVTVRVTGALNGPLLEDESKRKILRIPSIPALVFPEEFC</sequence>
<dbReference type="EMBL" id="BPLR01008750">
    <property type="protein sequence ID" value="GIY26937.1"/>
    <property type="molecule type" value="Genomic_DNA"/>
</dbReference>
<reference evidence="1 2" key="1">
    <citation type="submission" date="2021-06" db="EMBL/GenBank/DDBJ databases">
        <title>Caerostris extrusa draft genome.</title>
        <authorList>
            <person name="Kono N."/>
            <person name="Arakawa K."/>
        </authorList>
    </citation>
    <scope>NUCLEOTIDE SEQUENCE [LARGE SCALE GENOMIC DNA]</scope>
</reference>
<name>A0AAV4S3E4_CAEEX</name>
<proteinExistence type="predicted"/>
<keyword evidence="2" id="KW-1185">Reference proteome</keyword>
<protein>
    <submittedName>
        <fullName evidence="1">Uncharacterized protein</fullName>
    </submittedName>
</protein>